<keyword evidence="3" id="KW-1185">Reference proteome</keyword>
<dbReference type="RefSeq" id="WP_167301424.1">
    <property type="nucleotide sequence ID" value="NZ_JAASQV010000005.1"/>
</dbReference>
<reference evidence="2 3" key="1">
    <citation type="submission" date="2020-03" db="EMBL/GenBank/DDBJ databases">
        <title>Genomic Encyclopedia of Type Strains, Phase IV (KMG-IV): sequencing the most valuable type-strain genomes for metagenomic binning, comparative biology and taxonomic classification.</title>
        <authorList>
            <person name="Goeker M."/>
        </authorList>
    </citation>
    <scope>NUCLEOTIDE SEQUENCE [LARGE SCALE GENOMIC DNA]</scope>
    <source>
        <strain evidence="2 3">DSM 4733</strain>
    </source>
</reference>
<dbReference type="Proteomes" id="UP000564677">
    <property type="component" value="Unassembled WGS sequence"/>
</dbReference>
<dbReference type="CDD" id="cd04458">
    <property type="entry name" value="CSP_CDS"/>
    <property type="match status" value="1"/>
</dbReference>
<protein>
    <submittedName>
        <fullName evidence="2">CspA family cold shock protein</fullName>
    </submittedName>
</protein>
<name>A0A7X5V3D1_9SPHN</name>
<dbReference type="SUPFAM" id="SSF50249">
    <property type="entry name" value="Nucleic acid-binding proteins"/>
    <property type="match status" value="1"/>
</dbReference>
<comment type="caution">
    <text evidence="2">The sequence shown here is derived from an EMBL/GenBank/DDBJ whole genome shotgun (WGS) entry which is preliminary data.</text>
</comment>
<accession>A0A7X5V3D1</accession>
<gene>
    <name evidence="2" type="ORF">FHR20_004112</name>
</gene>
<sequence>MDPETLRPPKETGTVCFYNRVGGFGVIQPDRGGKDAFVHSSAVEASGLACLAAQLRVRYVLRTDQRGQTCAHELTLVHD</sequence>
<dbReference type="PROSITE" id="PS51857">
    <property type="entry name" value="CSD_2"/>
    <property type="match status" value="1"/>
</dbReference>
<dbReference type="InterPro" id="IPR012340">
    <property type="entry name" value="NA-bd_OB-fold"/>
</dbReference>
<proteinExistence type="predicted"/>
<dbReference type="InterPro" id="IPR002059">
    <property type="entry name" value="CSP_DNA-bd"/>
</dbReference>
<feature type="domain" description="CSD" evidence="1">
    <location>
        <begin position="10"/>
        <end position="76"/>
    </location>
</feature>
<dbReference type="AlphaFoldDB" id="A0A7X5V3D1"/>
<evidence type="ECO:0000313" key="3">
    <source>
        <dbReference type="Proteomes" id="UP000564677"/>
    </source>
</evidence>
<dbReference type="InterPro" id="IPR011129">
    <property type="entry name" value="CSD"/>
</dbReference>
<evidence type="ECO:0000259" key="1">
    <source>
        <dbReference type="PROSITE" id="PS51857"/>
    </source>
</evidence>
<dbReference type="Gene3D" id="2.40.50.140">
    <property type="entry name" value="Nucleic acid-binding proteins"/>
    <property type="match status" value="1"/>
</dbReference>
<evidence type="ECO:0000313" key="2">
    <source>
        <dbReference type="EMBL" id="NIJ67134.1"/>
    </source>
</evidence>
<dbReference type="Pfam" id="PF00313">
    <property type="entry name" value="CSD"/>
    <property type="match status" value="1"/>
</dbReference>
<dbReference type="SMART" id="SM00357">
    <property type="entry name" value="CSP"/>
    <property type="match status" value="1"/>
</dbReference>
<dbReference type="GO" id="GO:0003676">
    <property type="term" value="F:nucleic acid binding"/>
    <property type="evidence" value="ECO:0007669"/>
    <property type="project" value="InterPro"/>
</dbReference>
<dbReference type="GO" id="GO:0005829">
    <property type="term" value="C:cytosol"/>
    <property type="evidence" value="ECO:0007669"/>
    <property type="project" value="UniProtKB-ARBA"/>
</dbReference>
<dbReference type="EMBL" id="JAASQV010000005">
    <property type="protein sequence ID" value="NIJ67134.1"/>
    <property type="molecule type" value="Genomic_DNA"/>
</dbReference>
<organism evidence="2 3">
    <name type="scientific">Sphingomonas leidyi</name>
    <dbReference type="NCBI Taxonomy" id="68569"/>
    <lineage>
        <taxon>Bacteria</taxon>
        <taxon>Pseudomonadati</taxon>
        <taxon>Pseudomonadota</taxon>
        <taxon>Alphaproteobacteria</taxon>
        <taxon>Sphingomonadales</taxon>
        <taxon>Sphingomonadaceae</taxon>
        <taxon>Sphingomonas</taxon>
    </lineage>
</organism>